<dbReference type="OrthoDB" id="120013at2"/>
<organism evidence="1 2">
    <name type="scientific">Granulicella mallensis (strain ATCC BAA-1857 / DSM 23137 / MP5ACTX8)</name>
    <dbReference type="NCBI Taxonomy" id="682795"/>
    <lineage>
        <taxon>Bacteria</taxon>
        <taxon>Pseudomonadati</taxon>
        <taxon>Acidobacteriota</taxon>
        <taxon>Terriglobia</taxon>
        <taxon>Terriglobales</taxon>
        <taxon>Acidobacteriaceae</taxon>
        <taxon>Granulicella</taxon>
    </lineage>
</organism>
<gene>
    <name evidence="1" type="ordered locus">AciX8_1862</name>
</gene>
<keyword evidence="2" id="KW-1185">Reference proteome</keyword>
<sequence precursor="true">MLIGHRQVSFHRGWLNLLVTVLMAMPAMSLAAQMLEIKLVDGRNGRPMVGTSAYVNVWVGGERKEAIAIPTDDNGIARLQLTLNPNEVNIPISTGHSTIVEKYPVVKYDESFLINVPYVLCGSGEGNRSPLELNNFSTKEVLEHGYASRNTCGKVTVQPQPGQVVLFVRPLTFMEKMKQ</sequence>
<dbReference type="KEGG" id="gma:AciX8_1862"/>
<dbReference type="HOGENOM" id="CLU_1501464_0_0_0"/>
<protein>
    <submittedName>
        <fullName evidence="1">Uncharacterized protein</fullName>
    </submittedName>
</protein>
<proteinExistence type="predicted"/>
<reference evidence="1 2" key="1">
    <citation type="submission" date="2011-11" db="EMBL/GenBank/DDBJ databases">
        <title>Complete sequence of Granulicella mallensis MP5ACTX8.</title>
        <authorList>
            <consortium name="US DOE Joint Genome Institute"/>
            <person name="Lucas S."/>
            <person name="Copeland A."/>
            <person name="Lapidus A."/>
            <person name="Cheng J.-F."/>
            <person name="Goodwin L."/>
            <person name="Pitluck S."/>
            <person name="Peters L."/>
            <person name="Lu M."/>
            <person name="Detter J.C."/>
            <person name="Han C."/>
            <person name="Tapia R."/>
            <person name="Land M."/>
            <person name="Hauser L."/>
            <person name="Kyrpides N."/>
            <person name="Ivanova N."/>
            <person name="Mikhailova N."/>
            <person name="Pagani I."/>
            <person name="Rawat S."/>
            <person name="Mannisto M."/>
            <person name="Haggblom M."/>
            <person name="Woyke T."/>
        </authorList>
    </citation>
    <scope>NUCLEOTIDE SEQUENCE [LARGE SCALE GENOMIC DNA]</scope>
    <source>
        <strain evidence="2">ATCC BAA-1857 / DSM 23137 / MP5ACTX8</strain>
    </source>
</reference>
<dbReference type="RefSeq" id="WP_014265077.1">
    <property type="nucleotide sequence ID" value="NC_016631.1"/>
</dbReference>
<dbReference type="Proteomes" id="UP000007113">
    <property type="component" value="Chromosome"/>
</dbReference>
<dbReference type="AlphaFoldDB" id="G8NRC0"/>
<dbReference type="EMBL" id="CP003130">
    <property type="protein sequence ID" value="AEU36198.1"/>
    <property type="molecule type" value="Genomic_DNA"/>
</dbReference>
<evidence type="ECO:0000313" key="1">
    <source>
        <dbReference type="EMBL" id="AEU36198.1"/>
    </source>
</evidence>
<accession>G8NRC0</accession>
<name>G8NRC0_GRAMM</name>
<evidence type="ECO:0000313" key="2">
    <source>
        <dbReference type="Proteomes" id="UP000007113"/>
    </source>
</evidence>